<feature type="compositionally biased region" description="Polar residues" evidence="1">
    <location>
        <begin position="1"/>
        <end position="18"/>
    </location>
</feature>
<protein>
    <recommendedName>
        <fullName evidence="3">DUF5640 domain-containing protein</fullName>
    </recommendedName>
</protein>
<reference evidence="4 5" key="1">
    <citation type="submission" date="2020-08" db="EMBL/GenBank/DDBJ databases">
        <title>Genome public.</title>
        <authorList>
            <person name="Liu C."/>
            <person name="Sun Q."/>
        </authorList>
    </citation>
    <scope>NUCLEOTIDE SEQUENCE [LARGE SCALE GENOMIC DNA]</scope>
    <source>
        <strain evidence="4 5">BX3</strain>
    </source>
</reference>
<dbReference type="EMBL" id="JACRSW010000027">
    <property type="protein sequence ID" value="MBC8557273.1"/>
    <property type="molecule type" value="Genomic_DNA"/>
</dbReference>
<dbReference type="Pfam" id="PF18692">
    <property type="entry name" value="DUF5640"/>
    <property type="match status" value="1"/>
</dbReference>
<comment type="caution">
    <text evidence="4">The sequence shown here is derived from an EMBL/GenBank/DDBJ whole genome shotgun (WGS) entry which is preliminary data.</text>
</comment>
<sequence length="123" mass="13896">MARTSNQTEYKRQAQSSKGRYLSPTRKTAIKRRKRQRAVIVSLLALLFVVLIIVLICKGCSGRTDALAGKWDFDGTTAYEFDGKGSGAMLLILADYDFTYEIKDNQLSRRMPICSSYRKSSND</sequence>
<proteinExistence type="predicted"/>
<evidence type="ECO:0000313" key="4">
    <source>
        <dbReference type="EMBL" id="MBC8557273.1"/>
    </source>
</evidence>
<evidence type="ECO:0000259" key="3">
    <source>
        <dbReference type="Pfam" id="PF18692"/>
    </source>
</evidence>
<name>A0ABR7MVM8_9FIRM</name>
<organism evidence="4 5">
    <name type="scientific">Jutongia hominis</name>
    <dbReference type="NCBI Taxonomy" id="2763664"/>
    <lineage>
        <taxon>Bacteria</taxon>
        <taxon>Bacillati</taxon>
        <taxon>Bacillota</taxon>
        <taxon>Clostridia</taxon>
        <taxon>Lachnospirales</taxon>
        <taxon>Lachnospiraceae</taxon>
        <taxon>Jutongia</taxon>
    </lineage>
</organism>
<gene>
    <name evidence="4" type="ORF">H8700_06095</name>
</gene>
<feature type="domain" description="DUF5640" evidence="3">
    <location>
        <begin position="65"/>
        <end position="107"/>
    </location>
</feature>
<keyword evidence="2" id="KW-0472">Membrane</keyword>
<evidence type="ECO:0000256" key="1">
    <source>
        <dbReference type="SAM" id="MobiDB-lite"/>
    </source>
</evidence>
<keyword evidence="5" id="KW-1185">Reference proteome</keyword>
<accession>A0ABR7MVM8</accession>
<feature type="region of interest" description="Disordered" evidence="1">
    <location>
        <begin position="1"/>
        <end position="29"/>
    </location>
</feature>
<dbReference type="InterPro" id="IPR040984">
    <property type="entry name" value="DUF5640"/>
</dbReference>
<keyword evidence="2" id="KW-1133">Transmembrane helix</keyword>
<keyword evidence="2" id="KW-0812">Transmembrane</keyword>
<dbReference type="Proteomes" id="UP000637513">
    <property type="component" value="Unassembled WGS sequence"/>
</dbReference>
<evidence type="ECO:0000256" key="2">
    <source>
        <dbReference type="SAM" id="Phobius"/>
    </source>
</evidence>
<feature type="transmembrane region" description="Helical" evidence="2">
    <location>
        <begin position="38"/>
        <end position="56"/>
    </location>
</feature>
<evidence type="ECO:0000313" key="5">
    <source>
        <dbReference type="Proteomes" id="UP000637513"/>
    </source>
</evidence>